<dbReference type="PANTHER" id="PTHR32182:SF0">
    <property type="entry name" value="DNA REPLICATION AND REPAIR PROTEIN RECF"/>
    <property type="match status" value="1"/>
</dbReference>
<keyword evidence="1" id="KW-0175">Coiled coil</keyword>
<accession>A0A1I2PFQ0</accession>
<dbReference type="GO" id="GO:0000731">
    <property type="term" value="P:DNA synthesis involved in DNA repair"/>
    <property type="evidence" value="ECO:0007669"/>
    <property type="project" value="TreeGrafter"/>
</dbReference>
<protein>
    <submittedName>
        <fullName evidence="2">Uncharacterized protein YPO0396</fullName>
    </submittedName>
</protein>
<name>A0A1I2PFQ0_9FIRM</name>
<keyword evidence="3" id="KW-1185">Reference proteome</keyword>
<dbReference type="PANTHER" id="PTHR32182">
    <property type="entry name" value="DNA REPLICATION AND REPAIR PROTEIN RECF"/>
    <property type="match status" value="1"/>
</dbReference>
<dbReference type="EMBL" id="FOOX01000002">
    <property type="protein sequence ID" value="SFG14894.1"/>
    <property type="molecule type" value="Genomic_DNA"/>
</dbReference>
<feature type="coiled-coil region" evidence="1">
    <location>
        <begin position="684"/>
        <end position="761"/>
    </location>
</feature>
<dbReference type="SUPFAM" id="SSF52540">
    <property type="entry name" value="P-loop containing nucleoside triphosphate hydrolases"/>
    <property type="match status" value="1"/>
</dbReference>
<dbReference type="InterPro" id="IPR027417">
    <property type="entry name" value="P-loop_NTPase"/>
</dbReference>
<dbReference type="Pfam" id="PF13558">
    <property type="entry name" value="SbcC_Walker_B"/>
    <property type="match status" value="1"/>
</dbReference>
<dbReference type="STRING" id="341036.SAMN05660649_00879"/>
<feature type="coiled-coil region" evidence="1">
    <location>
        <begin position="428"/>
        <end position="455"/>
    </location>
</feature>
<dbReference type="Pfam" id="PF13555">
    <property type="entry name" value="AAA_29"/>
    <property type="match status" value="1"/>
</dbReference>
<gene>
    <name evidence="2" type="ORF">SAMN05660649_00879</name>
</gene>
<feature type="coiled-coil region" evidence="1">
    <location>
        <begin position="626"/>
        <end position="653"/>
    </location>
</feature>
<evidence type="ECO:0000313" key="2">
    <source>
        <dbReference type="EMBL" id="SFG14894.1"/>
    </source>
</evidence>
<evidence type="ECO:0000256" key="1">
    <source>
        <dbReference type="SAM" id="Coils"/>
    </source>
</evidence>
<reference evidence="3" key="1">
    <citation type="submission" date="2016-10" db="EMBL/GenBank/DDBJ databases">
        <authorList>
            <person name="Varghese N."/>
            <person name="Submissions S."/>
        </authorList>
    </citation>
    <scope>NUCLEOTIDE SEQUENCE [LARGE SCALE GENOMIC DNA]</scope>
    <source>
        <strain evidence="3">DSM 17038</strain>
    </source>
</reference>
<dbReference type="Proteomes" id="UP000199337">
    <property type="component" value="Unassembled WGS sequence"/>
</dbReference>
<dbReference type="AlphaFoldDB" id="A0A1I2PFQ0"/>
<proteinExistence type="predicted"/>
<organism evidence="2 3">
    <name type="scientific">Desulfotruncus arcticus DSM 17038</name>
    <dbReference type="NCBI Taxonomy" id="1121424"/>
    <lineage>
        <taxon>Bacteria</taxon>
        <taxon>Bacillati</taxon>
        <taxon>Bacillota</taxon>
        <taxon>Clostridia</taxon>
        <taxon>Eubacteriales</taxon>
        <taxon>Desulfallaceae</taxon>
        <taxon>Desulfotruncus</taxon>
    </lineage>
</organism>
<dbReference type="GO" id="GO:0006302">
    <property type="term" value="P:double-strand break repair"/>
    <property type="evidence" value="ECO:0007669"/>
    <property type="project" value="TreeGrafter"/>
</dbReference>
<evidence type="ECO:0000313" key="3">
    <source>
        <dbReference type="Proteomes" id="UP000199337"/>
    </source>
</evidence>
<dbReference type="Gene3D" id="3.40.50.300">
    <property type="entry name" value="P-loop containing nucleotide triphosphate hydrolases"/>
    <property type="match status" value="1"/>
</dbReference>
<feature type="coiled-coil region" evidence="1">
    <location>
        <begin position="231"/>
        <end position="370"/>
    </location>
</feature>
<dbReference type="RefSeq" id="WP_165613374.1">
    <property type="nucleotide sequence ID" value="NZ_FOOX01000002.1"/>
</dbReference>
<dbReference type="Gene3D" id="3.40.1140.10">
    <property type="match status" value="1"/>
</dbReference>
<sequence length="1113" mass="129695">MLLTGIKLINWHYFTDEHIPIAGSALITGNNKAGKSTLIDALQVVIVSNMRKIMFNSAAFDEKTARDLKGYLRGRTGTEGKYTYLRGNDEDFSSYIVLEFTRSSSNESCLIGAVFDYYCDTGEEDHVFFKIENCRLREHLFLQDGYPRNREQFVHYMKARGLNFRQYRNDLEGYRNDLRQLFGGIKESFFSLFVKGISFKPITNLRTFIYSYILDERPVDVDTMRDYAERYRQMETQLLNTGAEIMALEEEYQAYEKVEHLRRQEAAGRYMLHRGDYEQKVRGLDEAQQQCQQSEERLQWLLTELGTLEAGYKKLTAEKEQLIEKINGIAVVRQENKLKQQIGALTEQIAKLEQKQLNLLQQVKADLRDREKLVDILSLLQAPGQLTEALKEDERAWKMFMEAGFFPAEPDKHTRSWNESMKWLIVQAAELKKQRETVQKQAQELAEVIRNLGKNRVLNNASATMKLKKMLEEQLTPREGQSRVPVDILCEAIDIRDRRWQNAIEGYLSTQKFDLLVPPGYFDRALSIYERRKFTHGMENVGLVNTDKLVKEVKPPLAGSLAEEISADKEHIRAYANWLLGGLIKCSSETEFKRHKRAITATCMVYQNYTARQIPHKRYEVPYIGAQAVKLQLAVKQEELRKCQQELTLLNEKIKKSDSVLSLNSDKHYLYQQWLTNFEQCKNLDQLEWELVQTKQELLHLDRSELELLEKAKEGKELELRQCEKEIAGLNTEKGQVQAKLELLEQQLRQLAGEKDAACRKYLAYLDTLADELKETCEAKWERESQQRSPAELAHNYYISIQGLETKIKNSMDQVVNARHDFNKKFDFLADVTAADNEKYAERLHFLKDIHLPEYSKKAGEAREKAEQALKEHFLSRLHEAIKLAYEEIDELNFALQDLKFGSYSYRFSLSPKPELREFYEMIEGYQLGSTELLFSTVFQELYGDSFSRLFEEITSDSQQDKLQELTDYRSYLDFDIIITDDRGNKTYFSKVSRTESGGGAQIPFYVAILASFYQVYHLYRNKEDTLRLVVFDEAFNRMDADNVEECMRFIRKLGFQVLIVEPTGKIQLVVPFVNTNIIVMREGFNSFVERVTCREIEQWVEHEQQQSMAAGS</sequence>